<accession>A0A9X3PIZ4</accession>
<name>A0A9X3PIZ4_9ACTN</name>
<evidence type="ECO:0000313" key="2">
    <source>
        <dbReference type="EMBL" id="MDA1384498.1"/>
    </source>
</evidence>
<comment type="caution">
    <text evidence="2">The sequence shown here is derived from an EMBL/GenBank/DDBJ whole genome shotgun (WGS) entry which is preliminary data.</text>
</comment>
<evidence type="ECO:0000313" key="5">
    <source>
        <dbReference type="Proteomes" id="UP001183604"/>
    </source>
</evidence>
<keyword evidence="1" id="KW-0472">Membrane</keyword>
<protein>
    <submittedName>
        <fullName evidence="2">Uncharacterized protein</fullName>
    </submittedName>
</protein>
<dbReference type="EMBL" id="JAVDYD010000001">
    <property type="protein sequence ID" value="MDR7338137.1"/>
    <property type="molecule type" value="Genomic_DNA"/>
</dbReference>
<evidence type="ECO:0000313" key="3">
    <source>
        <dbReference type="EMBL" id="MDR7338137.1"/>
    </source>
</evidence>
<keyword evidence="1" id="KW-0812">Transmembrane</keyword>
<organism evidence="2 4">
    <name type="scientific">Glycomyces lechevalierae</name>
    <dbReference type="NCBI Taxonomy" id="256034"/>
    <lineage>
        <taxon>Bacteria</taxon>
        <taxon>Bacillati</taxon>
        <taxon>Actinomycetota</taxon>
        <taxon>Actinomycetes</taxon>
        <taxon>Glycomycetales</taxon>
        <taxon>Glycomycetaceae</taxon>
        <taxon>Glycomyces</taxon>
    </lineage>
</organism>
<proteinExistence type="predicted"/>
<sequence length="125" mass="13576">MNWYRACLRVAMIVIALGVLWMHSSAHSGHVCQDHTVSHAVEAAMPVESGADAHEDDAHRHAGALCVAMLTAMCLAVLTILASLIGAPSLIAQRAVRARDSIRLRANAFLTGVRWSFMELSVFRI</sequence>
<dbReference type="Proteomes" id="UP001145799">
    <property type="component" value="Unassembled WGS sequence"/>
</dbReference>
<evidence type="ECO:0000313" key="4">
    <source>
        <dbReference type="Proteomes" id="UP001145799"/>
    </source>
</evidence>
<keyword evidence="1" id="KW-1133">Transmembrane helix</keyword>
<dbReference type="Proteomes" id="UP001183604">
    <property type="component" value="Unassembled WGS sequence"/>
</dbReference>
<reference evidence="2" key="1">
    <citation type="submission" date="2022-12" db="EMBL/GenBank/DDBJ databases">
        <title>Gycomyces niveus sp.nov., a novel actinomycete isolated from soil in Shouguang.</title>
        <authorList>
            <person name="Yang X."/>
        </authorList>
    </citation>
    <scope>NUCLEOTIDE SEQUENCE</scope>
    <source>
        <strain evidence="2">DSM 44724</strain>
    </source>
</reference>
<gene>
    <name evidence="3" type="ORF">J2S69_001856</name>
    <name evidence="2" type="ORF">O2L01_05850</name>
</gene>
<keyword evidence="5" id="KW-1185">Reference proteome</keyword>
<evidence type="ECO:0000256" key="1">
    <source>
        <dbReference type="SAM" id="Phobius"/>
    </source>
</evidence>
<dbReference type="RefSeq" id="WP_270120957.1">
    <property type="nucleotide sequence ID" value="NZ_BAAAOM010000007.1"/>
</dbReference>
<feature type="transmembrane region" description="Helical" evidence="1">
    <location>
        <begin position="62"/>
        <end position="87"/>
    </location>
</feature>
<reference evidence="3 5" key="2">
    <citation type="submission" date="2023-07" db="EMBL/GenBank/DDBJ databases">
        <title>Sequencing the genomes of 1000 actinobacteria strains.</title>
        <authorList>
            <person name="Klenk H.-P."/>
        </authorList>
    </citation>
    <scope>NUCLEOTIDE SEQUENCE [LARGE SCALE GENOMIC DNA]</scope>
    <source>
        <strain evidence="3 5">DSM 44724</strain>
    </source>
</reference>
<dbReference type="AlphaFoldDB" id="A0A9X3PIZ4"/>
<dbReference type="EMBL" id="JAPZVQ010000002">
    <property type="protein sequence ID" value="MDA1384498.1"/>
    <property type="molecule type" value="Genomic_DNA"/>
</dbReference>